<dbReference type="AlphaFoldDB" id="A0A8I3AD38"/>
<sequence>MSDRPFHEWDLDDPSDILEVYFLVRNIDEWTCGRFHQRVVQGLNHLVESITLKDGTYQPWKWVGNTVPGLAVKVLKENAVISFTTTSSGSSPPPKKDKRRRRRSSH</sequence>
<evidence type="ECO:0000313" key="3">
    <source>
        <dbReference type="Proteomes" id="UP000683000"/>
    </source>
</evidence>
<feature type="region of interest" description="Disordered" evidence="1">
    <location>
        <begin position="84"/>
        <end position="106"/>
    </location>
</feature>
<organism evidence="2 3">
    <name type="scientific">Boletus reticuloceps</name>
    <dbReference type="NCBI Taxonomy" id="495285"/>
    <lineage>
        <taxon>Eukaryota</taxon>
        <taxon>Fungi</taxon>
        <taxon>Dikarya</taxon>
        <taxon>Basidiomycota</taxon>
        <taxon>Agaricomycotina</taxon>
        <taxon>Agaricomycetes</taxon>
        <taxon>Agaricomycetidae</taxon>
        <taxon>Boletales</taxon>
        <taxon>Boletineae</taxon>
        <taxon>Boletaceae</taxon>
        <taxon>Boletoideae</taxon>
        <taxon>Boletus</taxon>
    </lineage>
</organism>
<dbReference type="OrthoDB" id="3261881at2759"/>
<proteinExistence type="predicted"/>
<gene>
    <name evidence="2" type="ORF">JVT61DRAFT_5442</name>
</gene>
<protein>
    <submittedName>
        <fullName evidence="2">Uncharacterized protein</fullName>
    </submittedName>
</protein>
<dbReference type="EMBL" id="JAGFBS010000002">
    <property type="protein sequence ID" value="KAG6381046.1"/>
    <property type="molecule type" value="Genomic_DNA"/>
</dbReference>
<feature type="compositionally biased region" description="Basic residues" evidence="1">
    <location>
        <begin position="96"/>
        <end position="106"/>
    </location>
</feature>
<accession>A0A8I3AD38</accession>
<reference evidence="2" key="1">
    <citation type="submission" date="2021-03" db="EMBL/GenBank/DDBJ databases">
        <title>Evolutionary innovations through gain and loss of genes in the ectomycorrhizal Boletales.</title>
        <authorList>
            <person name="Wu G."/>
            <person name="Miyauchi S."/>
            <person name="Morin E."/>
            <person name="Yang Z.-L."/>
            <person name="Xu J."/>
            <person name="Martin F.M."/>
        </authorList>
    </citation>
    <scope>NUCLEOTIDE SEQUENCE</scope>
    <source>
        <strain evidence="2">BR01</strain>
    </source>
</reference>
<keyword evidence="3" id="KW-1185">Reference proteome</keyword>
<comment type="caution">
    <text evidence="2">The sequence shown here is derived from an EMBL/GenBank/DDBJ whole genome shotgun (WGS) entry which is preliminary data.</text>
</comment>
<name>A0A8I3AD38_9AGAM</name>
<evidence type="ECO:0000256" key="1">
    <source>
        <dbReference type="SAM" id="MobiDB-lite"/>
    </source>
</evidence>
<dbReference type="Proteomes" id="UP000683000">
    <property type="component" value="Unassembled WGS sequence"/>
</dbReference>
<evidence type="ECO:0000313" key="2">
    <source>
        <dbReference type="EMBL" id="KAG6381046.1"/>
    </source>
</evidence>